<gene>
    <name evidence="1" type="ORF">BDD43_3652</name>
</gene>
<keyword evidence="1" id="KW-0645">Protease</keyword>
<dbReference type="InterPro" id="IPR029055">
    <property type="entry name" value="Ntn_hydrolases_N"/>
</dbReference>
<proteinExistence type="predicted"/>
<name>A0A495J3P5_9SPHI</name>
<sequence>MTYCLGIKVKKGLVAVADTRITSGTDVTTKKKIFTYQNDNCSLFIMTSGLRSVRDKAIVYFQEVMEQEFEQFTKLYQAVNAFGEQVKRVGIEDRESLEKGGFKFNLNTIIGGQLKDDEDHKLFLLYPEGNWVELGEGAPYVIIGNAAQGKAILNRILNNDTSLKQALKAGFLSFDSTRISAADVDFPIDIALYKANSYDMVEQHYEKTDLENVSAQWDRQLKSALKNISNQWMDPAFDKLGKTVKKRKKV</sequence>
<organism evidence="1 2">
    <name type="scientific">Mucilaginibacter gracilis</name>
    <dbReference type="NCBI Taxonomy" id="423350"/>
    <lineage>
        <taxon>Bacteria</taxon>
        <taxon>Pseudomonadati</taxon>
        <taxon>Bacteroidota</taxon>
        <taxon>Sphingobacteriia</taxon>
        <taxon>Sphingobacteriales</taxon>
        <taxon>Sphingobacteriaceae</taxon>
        <taxon>Mucilaginibacter</taxon>
    </lineage>
</organism>
<dbReference type="GO" id="GO:0008233">
    <property type="term" value="F:peptidase activity"/>
    <property type="evidence" value="ECO:0007669"/>
    <property type="project" value="UniProtKB-KW"/>
</dbReference>
<accession>A0A495J3P5</accession>
<protein>
    <submittedName>
        <fullName evidence="1">Putative proteasome-type protease</fullName>
    </submittedName>
</protein>
<keyword evidence="2" id="KW-1185">Reference proteome</keyword>
<reference evidence="1 2" key="1">
    <citation type="submission" date="2018-10" db="EMBL/GenBank/DDBJ databases">
        <title>Genomic Encyclopedia of Archaeal and Bacterial Type Strains, Phase II (KMG-II): from individual species to whole genera.</title>
        <authorList>
            <person name="Goeker M."/>
        </authorList>
    </citation>
    <scope>NUCLEOTIDE SEQUENCE [LARGE SCALE GENOMIC DNA]</scope>
    <source>
        <strain evidence="1 2">DSM 18602</strain>
    </source>
</reference>
<evidence type="ECO:0000313" key="2">
    <source>
        <dbReference type="Proteomes" id="UP000268007"/>
    </source>
</evidence>
<evidence type="ECO:0000313" key="1">
    <source>
        <dbReference type="EMBL" id="RKR83443.1"/>
    </source>
</evidence>
<dbReference type="PIRSF" id="PIRSF009120">
    <property type="entry name" value="UCP009120_prtse"/>
    <property type="match status" value="1"/>
</dbReference>
<dbReference type="Proteomes" id="UP000268007">
    <property type="component" value="Unassembled WGS sequence"/>
</dbReference>
<dbReference type="InterPro" id="IPR016545">
    <property type="entry name" value="UCP009120_prtse"/>
</dbReference>
<keyword evidence="1" id="KW-0378">Hydrolase</keyword>
<dbReference type="InterPro" id="IPR001353">
    <property type="entry name" value="Proteasome_sua/b"/>
</dbReference>
<dbReference type="SUPFAM" id="SSF56235">
    <property type="entry name" value="N-terminal nucleophile aminohydrolases (Ntn hydrolases)"/>
    <property type="match status" value="1"/>
</dbReference>
<dbReference type="AlphaFoldDB" id="A0A495J3P5"/>
<dbReference type="RefSeq" id="WP_121198939.1">
    <property type="nucleotide sequence ID" value="NZ_RBKU01000001.1"/>
</dbReference>
<dbReference type="GO" id="GO:0005839">
    <property type="term" value="C:proteasome core complex"/>
    <property type="evidence" value="ECO:0007669"/>
    <property type="project" value="InterPro"/>
</dbReference>
<dbReference type="Gene3D" id="3.60.20.10">
    <property type="entry name" value="Glutamine Phosphoribosylpyrophosphate, subunit 1, domain 1"/>
    <property type="match status" value="1"/>
</dbReference>
<dbReference type="EMBL" id="RBKU01000001">
    <property type="protein sequence ID" value="RKR83443.1"/>
    <property type="molecule type" value="Genomic_DNA"/>
</dbReference>
<comment type="caution">
    <text evidence="1">The sequence shown here is derived from an EMBL/GenBank/DDBJ whole genome shotgun (WGS) entry which is preliminary data.</text>
</comment>
<dbReference type="Pfam" id="PF00227">
    <property type="entry name" value="Proteasome"/>
    <property type="match status" value="1"/>
</dbReference>
<keyword evidence="1" id="KW-0647">Proteasome</keyword>
<dbReference type="OrthoDB" id="9786336at2"/>
<dbReference type="GO" id="GO:0051603">
    <property type="term" value="P:proteolysis involved in protein catabolic process"/>
    <property type="evidence" value="ECO:0007669"/>
    <property type="project" value="InterPro"/>
</dbReference>